<feature type="domain" description="HTH cro/C1-type" evidence="1">
    <location>
        <begin position="12"/>
        <end position="67"/>
    </location>
</feature>
<dbReference type="SUPFAM" id="SSF47413">
    <property type="entry name" value="lambda repressor-like DNA-binding domains"/>
    <property type="match status" value="1"/>
</dbReference>
<dbReference type="GO" id="GO:0003677">
    <property type="term" value="F:DNA binding"/>
    <property type="evidence" value="ECO:0007669"/>
    <property type="project" value="InterPro"/>
</dbReference>
<dbReference type="SMART" id="SM00530">
    <property type="entry name" value="HTH_XRE"/>
    <property type="match status" value="1"/>
</dbReference>
<proteinExistence type="predicted"/>
<protein>
    <recommendedName>
        <fullName evidence="1">HTH cro/C1-type domain-containing protein</fullName>
    </recommendedName>
</protein>
<organism evidence="2">
    <name type="scientific">uncultured Rubrobacteraceae bacterium</name>
    <dbReference type="NCBI Taxonomy" id="349277"/>
    <lineage>
        <taxon>Bacteria</taxon>
        <taxon>Bacillati</taxon>
        <taxon>Actinomycetota</taxon>
        <taxon>Rubrobacteria</taxon>
        <taxon>Rubrobacterales</taxon>
        <taxon>Rubrobacteraceae</taxon>
        <taxon>environmental samples</taxon>
    </lineage>
</organism>
<dbReference type="Gene3D" id="1.10.260.40">
    <property type="entry name" value="lambda repressor-like DNA-binding domains"/>
    <property type="match status" value="1"/>
</dbReference>
<sequence>MLTDVKIDGVKVRTAREENFFSQRELADKAGINHNTVWRIEGGDSIEVHPRTIRKLAEALSVDPASLTPGQ</sequence>
<name>A0A6J4NVT2_9ACTN</name>
<gene>
    <name evidence="2" type="ORF">AVDCRST_MAG03-795</name>
</gene>
<evidence type="ECO:0000259" key="1">
    <source>
        <dbReference type="PROSITE" id="PS50943"/>
    </source>
</evidence>
<dbReference type="AlphaFoldDB" id="A0A6J4NVT2"/>
<dbReference type="Pfam" id="PF13560">
    <property type="entry name" value="HTH_31"/>
    <property type="match status" value="1"/>
</dbReference>
<dbReference type="PROSITE" id="PS50943">
    <property type="entry name" value="HTH_CROC1"/>
    <property type="match status" value="1"/>
</dbReference>
<accession>A0A6J4NVT2</accession>
<dbReference type="EMBL" id="CADCUT010000048">
    <property type="protein sequence ID" value="CAA9393854.1"/>
    <property type="molecule type" value="Genomic_DNA"/>
</dbReference>
<dbReference type="InterPro" id="IPR001387">
    <property type="entry name" value="Cro/C1-type_HTH"/>
</dbReference>
<reference evidence="2" key="1">
    <citation type="submission" date="2020-02" db="EMBL/GenBank/DDBJ databases">
        <authorList>
            <person name="Meier V. D."/>
        </authorList>
    </citation>
    <scope>NUCLEOTIDE SEQUENCE</scope>
    <source>
        <strain evidence="2">AVDCRST_MAG03</strain>
    </source>
</reference>
<dbReference type="CDD" id="cd00093">
    <property type="entry name" value="HTH_XRE"/>
    <property type="match status" value="1"/>
</dbReference>
<dbReference type="InterPro" id="IPR010982">
    <property type="entry name" value="Lambda_DNA-bd_dom_sf"/>
</dbReference>
<evidence type="ECO:0000313" key="2">
    <source>
        <dbReference type="EMBL" id="CAA9393854.1"/>
    </source>
</evidence>